<dbReference type="Gene3D" id="3.50.50.60">
    <property type="entry name" value="FAD/NAD(P)-binding domain"/>
    <property type="match status" value="1"/>
</dbReference>
<dbReference type="PANTHER" id="PTHR38663">
    <property type="match status" value="1"/>
</dbReference>
<feature type="compositionally biased region" description="Basic residues" evidence="1">
    <location>
        <begin position="149"/>
        <end position="165"/>
    </location>
</feature>
<protein>
    <recommendedName>
        <fullName evidence="4">L-ornithine N(5)-oxygenase</fullName>
    </recommendedName>
</protein>
<feature type="region of interest" description="Disordered" evidence="1">
    <location>
        <begin position="43"/>
        <end position="75"/>
    </location>
</feature>
<dbReference type="InterPro" id="IPR036188">
    <property type="entry name" value="FAD/NAD-bd_sf"/>
</dbReference>
<dbReference type="EMBL" id="JAVRRG010000029">
    <property type="protein sequence ID" value="KAK5095222.1"/>
    <property type="molecule type" value="Genomic_DNA"/>
</dbReference>
<gene>
    <name evidence="2" type="ORF">LTR24_003189</name>
</gene>
<dbReference type="Proteomes" id="UP001345013">
    <property type="component" value="Unassembled WGS sequence"/>
</dbReference>
<keyword evidence="3" id="KW-1185">Reference proteome</keyword>
<proteinExistence type="predicted"/>
<evidence type="ECO:0000256" key="1">
    <source>
        <dbReference type="SAM" id="MobiDB-lite"/>
    </source>
</evidence>
<comment type="caution">
    <text evidence="2">The sequence shown here is derived from an EMBL/GenBank/DDBJ whole genome shotgun (WGS) entry which is preliminary data.</text>
</comment>
<sequence>MVYDIAIIGAGPCGLAVAARLSEKTPSALFTNDEHARYWKRHRQQANSLEQERNKRKTSTDSGYGSENEKRQRASFRPSMVVLDANSNEWMATWKKRFRDLKISHLRSPLFFHPDPSDRDGLLAFAHEQDRVNELREIPNVVGKELSKHEKKRQQRRKQARTTARHLRVDGRDQIDYYTPSTALFDCYCDSIIRRYRLDDLVQQVTITDISYDPHGQGTDQGLFTLSTSTEATLYSRIVIVASGTSSPPSIPNFNQLPLPLQQTGSITHVFAPTGTNLPPHIHQKLTTTHSSNPINILIIGGGLTSAQLISLFLSHHPRIHIHLLLRHPKLKCKPFDIDLPWVSKTRNHVMSTFWSAPSDSDRISMLRTSRTGGSVNALFAHLLKTYAEQRRLTIHTSTHLVLDETCTWDPTLNLWTHLNIQPPPSVPSTATAPFPTIAHIVYCTGATPSLNAIPFLSTLRASHPITTLAGLPKLSEELSWSDEVPCFFTGALAALRLGPGAANLAGARSGAERVAWAVEELLGVGDGDRNETGVGPDPNTRRRRPTGRNENEEDMDVDVACARSEFTGSFSNQFAALDVGDAGDG</sequence>
<dbReference type="SUPFAM" id="SSF51905">
    <property type="entry name" value="FAD/NAD(P)-binding domain"/>
    <property type="match status" value="1"/>
</dbReference>
<feature type="region of interest" description="Disordered" evidence="1">
    <location>
        <begin position="146"/>
        <end position="165"/>
    </location>
</feature>
<evidence type="ECO:0000313" key="3">
    <source>
        <dbReference type="Proteomes" id="UP001345013"/>
    </source>
</evidence>
<organism evidence="2 3">
    <name type="scientific">Lithohypha guttulata</name>
    <dbReference type="NCBI Taxonomy" id="1690604"/>
    <lineage>
        <taxon>Eukaryota</taxon>
        <taxon>Fungi</taxon>
        <taxon>Dikarya</taxon>
        <taxon>Ascomycota</taxon>
        <taxon>Pezizomycotina</taxon>
        <taxon>Eurotiomycetes</taxon>
        <taxon>Chaetothyriomycetidae</taxon>
        <taxon>Chaetothyriales</taxon>
        <taxon>Trichomeriaceae</taxon>
        <taxon>Lithohypha</taxon>
    </lineage>
</organism>
<reference evidence="2 3" key="1">
    <citation type="submission" date="2023-08" db="EMBL/GenBank/DDBJ databases">
        <title>Black Yeasts Isolated from many extreme environments.</title>
        <authorList>
            <person name="Coleine C."/>
            <person name="Stajich J.E."/>
            <person name="Selbmann L."/>
        </authorList>
    </citation>
    <scope>NUCLEOTIDE SEQUENCE [LARGE SCALE GENOMIC DNA]</scope>
    <source>
        <strain evidence="2 3">CCFEE 5885</strain>
    </source>
</reference>
<dbReference type="PANTHER" id="PTHR38663:SF1">
    <property type="entry name" value="L-ORNITHINE N(5)-MONOOXYGENASE"/>
    <property type="match status" value="1"/>
</dbReference>
<name>A0ABR0KFN7_9EURO</name>
<feature type="region of interest" description="Disordered" evidence="1">
    <location>
        <begin position="526"/>
        <end position="556"/>
    </location>
</feature>
<accession>A0ABR0KFN7</accession>
<evidence type="ECO:0008006" key="4">
    <source>
        <dbReference type="Google" id="ProtNLM"/>
    </source>
</evidence>
<evidence type="ECO:0000313" key="2">
    <source>
        <dbReference type="EMBL" id="KAK5095222.1"/>
    </source>
</evidence>